<gene>
    <name evidence="1" type="ORF">SAMN05443575_0148</name>
</gene>
<sequence length="29" mass="3218">MATEQRVADVDGEHGMVLLDPEGIEFCVR</sequence>
<proteinExistence type="predicted"/>
<name>A0A1M5C8K5_9ACTN</name>
<evidence type="ECO:0000313" key="2">
    <source>
        <dbReference type="Proteomes" id="UP000186132"/>
    </source>
</evidence>
<reference evidence="1 2" key="1">
    <citation type="submission" date="2016-11" db="EMBL/GenBank/DDBJ databases">
        <authorList>
            <person name="Jaros S."/>
            <person name="Januszkiewicz K."/>
            <person name="Wedrychowicz H."/>
        </authorList>
    </citation>
    <scope>NUCLEOTIDE SEQUENCE [LARGE SCALE GENOMIC DNA]</scope>
    <source>
        <strain evidence="1 2">DSM 45627</strain>
    </source>
</reference>
<evidence type="ECO:0000313" key="1">
    <source>
        <dbReference type="EMBL" id="SHF51083.1"/>
    </source>
</evidence>
<keyword evidence="2" id="KW-1185">Reference proteome</keyword>
<dbReference type="EMBL" id="FQVU01000001">
    <property type="protein sequence ID" value="SHF51083.1"/>
    <property type="molecule type" value="Genomic_DNA"/>
</dbReference>
<dbReference type="Proteomes" id="UP000186132">
    <property type="component" value="Unassembled WGS sequence"/>
</dbReference>
<organism evidence="1 2">
    <name type="scientific">Jatrophihabitans endophyticus</name>
    <dbReference type="NCBI Taxonomy" id="1206085"/>
    <lineage>
        <taxon>Bacteria</taxon>
        <taxon>Bacillati</taxon>
        <taxon>Actinomycetota</taxon>
        <taxon>Actinomycetes</taxon>
        <taxon>Jatrophihabitantales</taxon>
        <taxon>Jatrophihabitantaceae</taxon>
        <taxon>Jatrophihabitans</taxon>
    </lineage>
</organism>
<dbReference type="AlphaFoldDB" id="A0A1M5C8K5"/>
<evidence type="ECO:0008006" key="3">
    <source>
        <dbReference type="Google" id="ProtNLM"/>
    </source>
</evidence>
<accession>A0A1M5C8K5</accession>
<protein>
    <recommendedName>
        <fullName evidence="3">Glyoxalase-like domain-containing protein</fullName>
    </recommendedName>
</protein>